<accession>A0A1F7X901</accession>
<sequence>MTVESNTVTTTADKSIIRPAIPKSLLVIEEKKLILREPFEIARIFQNLPVEGQQQLITQSVTELATLLVNGKINEGKFSGTMQEIHRHAGRNDSEQGGSLMEIAVRQLSTDQRFSDVDILRVLSDFLPVDFSWHQLNMFDLEVCSTDKMVAYVKDFIERKPTFVKDVNKEEEDGKFADEELEVLSDSVREEYIAYSLDNNAESERPTKFQEEHLSKLLAIIVQRDSEQLDGCDEEGCFLEAVFTRLATKDRRGRPTVSAFLFDSINYLRKKGDESAITVFQQLRSLGIQKER</sequence>
<reference evidence="1 2" key="1">
    <citation type="journal article" date="2016" name="Nat. Commun.">
        <title>Thousands of microbial genomes shed light on interconnected biogeochemical processes in an aquifer system.</title>
        <authorList>
            <person name="Anantharaman K."/>
            <person name="Brown C.T."/>
            <person name="Hug L.A."/>
            <person name="Sharon I."/>
            <person name="Castelle C.J."/>
            <person name="Probst A.J."/>
            <person name="Thomas B.C."/>
            <person name="Singh A."/>
            <person name="Wilkins M.J."/>
            <person name="Karaoz U."/>
            <person name="Brodie E.L."/>
            <person name="Williams K.H."/>
            <person name="Hubbard S.S."/>
            <person name="Banfield J.F."/>
        </authorList>
    </citation>
    <scope>NUCLEOTIDE SEQUENCE [LARGE SCALE GENOMIC DNA]</scope>
</reference>
<gene>
    <name evidence="1" type="ORF">A2Z22_00530</name>
</gene>
<protein>
    <submittedName>
        <fullName evidence="1">Uncharacterized protein</fullName>
    </submittedName>
</protein>
<evidence type="ECO:0000313" key="2">
    <source>
        <dbReference type="Proteomes" id="UP000177053"/>
    </source>
</evidence>
<proteinExistence type="predicted"/>
<dbReference type="EMBL" id="MGFS01000016">
    <property type="protein sequence ID" value="OGM11520.1"/>
    <property type="molecule type" value="Genomic_DNA"/>
</dbReference>
<organism evidence="1 2">
    <name type="scientific">Candidatus Woesebacteria bacterium RBG_16_34_12</name>
    <dbReference type="NCBI Taxonomy" id="1802480"/>
    <lineage>
        <taxon>Bacteria</taxon>
        <taxon>Candidatus Woeseibacteriota</taxon>
    </lineage>
</organism>
<dbReference type="Proteomes" id="UP000177053">
    <property type="component" value="Unassembled WGS sequence"/>
</dbReference>
<name>A0A1F7X901_9BACT</name>
<comment type="caution">
    <text evidence="1">The sequence shown here is derived from an EMBL/GenBank/DDBJ whole genome shotgun (WGS) entry which is preliminary data.</text>
</comment>
<dbReference type="AlphaFoldDB" id="A0A1F7X901"/>
<evidence type="ECO:0000313" key="1">
    <source>
        <dbReference type="EMBL" id="OGM11520.1"/>
    </source>
</evidence>